<proteinExistence type="predicted"/>
<organism evidence="1 2">
    <name type="scientific">Phytophthora lilii</name>
    <dbReference type="NCBI Taxonomy" id="2077276"/>
    <lineage>
        <taxon>Eukaryota</taxon>
        <taxon>Sar</taxon>
        <taxon>Stramenopiles</taxon>
        <taxon>Oomycota</taxon>
        <taxon>Peronosporomycetes</taxon>
        <taxon>Peronosporales</taxon>
        <taxon>Peronosporaceae</taxon>
        <taxon>Phytophthora</taxon>
    </lineage>
</organism>
<name>A0A9W6U7J4_9STRA</name>
<dbReference type="AlphaFoldDB" id="A0A9W6U7J4"/>
<sequence>MQVPLVGCASHRLNRVVQEDMAQHEEDLGAIHKLMIKLRTLTQSAKLRRCLDSKALLGEDVDLLDVRQWFDDLIVIKPQYAHYLGKHKARDSNEHVNTNVRLDAARSQGKHRPQPRLRGGLCACTSK</sequence>
<dbReference type="PANTHER" id="PTHR40866">
    <property type="entry name" value="BED-TYPE DOMAIN-CONTAINING PROTEIN"/>
    <property type="match status" value="1"/>
</dbReference>
<evidence type="ECO:0000313" key="1">
    <source>
        <dbReference type="EMBL" id="GMF26659.1"/>
    </source>
</evidence>
<dbReference type="EMBL" id="BSXW01000620">
    <property type="protein sequence ID" value="GMF26659.1"/>
    <property type="molecule type" value="Genomic_DNA"/>
</dbReference>
<dbReference type="PANTHER" id="PTHR40866:SF1">
    <property type="entry name" value="BED-TYPE DOMAIN-CONTAINING PROTEIN"/>
    <property type="match status" value="1"/>
</dbReference>
<protein>
    <submittedName>
        <fullName evidence="1">Unnamed protein product</fullName>
    </submittedName>
</protein>
<dbReference type="Proteomes" id="UP001165083">
    <property type="component" value="Unassembled WGS sequence"/>
</dbReference>
<evidence type="ECO:0000313" key="2">
    <source>
        <dbReference type="Proteomes" id="UP001165083"/>
    </source>
</evidence>
<comment type="caution">
    <text evidence="1">The sequence shown here is derived from an EMBL/GenBank/DDBJ whole genome shotgun (WGS) entry which is preliminary data.</text>
</comment>
<reference evidence="1" key="1">
    <citation type="submission" date="2023-04" db="EMBL/GenBank/DDBJ databases">
        <title>Phytophthora lilii NBRC 32176.</title>
        <authorList>
            <person name="Ichikawa N."/>
            <person name="Sato H."/>
            <person name="Tonouchi N."/>
        </authorList>
    </citation>
    <scope>NUCLEOTIDE SEQUENCE</scope>
    <source>
        <strain evidence="1">NBRC 32176</strain>
    </source>
</reference>
<keyword evidence="2" id="KW-1185">Reference proteome</keyword>
<gene>
    <name evidence="1" type="ORF">Plil01_001109600</name>
</gene>
<dbReference type="OrthoDB" id="125584at2759"/>
<accession>A0A9W6U7J4</accession>